<dbReference type="PROSITE" id="PS00107">
    <property type="entry name" value="PROTEIN_KINASE_ATP"/>
    <property type="match status" value="1"/>
</dbReference>
<feature type="binding site" evidence="5">
    <location>
        <position position="94"/>
    </location>
    <ligand>
        <name>ATP</name>
        <dbReference type="ChEBI" id="CHEBI:30616"/>
    </ligand>
</feature>
<evidence type="ECO:0000256" key="4">
    <source>
        <dbReference type="ARBA" id="ARBA00022840"/>
    </source>
</evidence>
<proteinExistence type="predicted"/>
<reference evidence="8" key="1">
    <citation type="submission" date="2022-11" db="EMBL/GenBank/DDBJ databases">
        <title>Minimal conservation of predation-associated metabolite biosynthetic gene clusters underscores biosynthetic potential of Myxococcota including descriptions for ten novel species: Archangium lansinium sp. nov., Myxococcus landrumus sp. nov., Nannocystis bai.</title>
        <authorList>
            <person name="Ahearne A."/>
            <person name="Stevens C."/>
            <person name="Dowd S."/>
        </authorList>
    </citation>
    <scope>NUCLEOTIDE SEQUENCE</scope>
    <source>
        <strain evidence="8">Fl3</strain>
    </source>
</reference>
<dbReference type="PANTHER" id="PTHR43289">
    <property type="entry name" value="MITOGEN-ACTIVATED PROTEIN KINASE KINASE KINASE 20-RELATED"/>
    <property type="match status" value="1"/>
</dbReference>
<organism evidence="8 9">
    <name type="scientific">Nannocystis punicea</name>
    <dbReference type="NCBI Taxonomy" id="2995304"/>
    <lineage>
        <taxon>Bacteria</taxon>
        <taxon>Pseudomonadati</taxon>
        <taxon>Myxococcota</taxon>
        <taxon>Polyangia</taxon>
        <taxon>Nannocystales</taxon>
        <taxon>Nannocystaceae</taxon>
        <taxon>Nannocystis</taxon>
    </lineage>
</organism>
<dbReference type="InterPro" id="IPR008271">
    <property type="entry name" value="Ser/Thr_kinase_AS"/>
</dbReference>
<dbReference type="SUPFAM" id="SSF56112">
    <property type="entry name" value="Protein kinase-like (PK-like)"/>
    <property type="match status" value="1"/>
</dbReference>
<dbReference type="PROSITE" id="PS00108">
    <property type="entry name" value="PROTEIN_KINASE_ST"/>
    <property type="match status" value="1"/>
</dbReference>
<dbReference type="RefSeq" id="WP_269033860.1">
    <property type="nucleotide sequence ID" value="NZ_CP114040.1"/>
</dbReference>
<keyword evidence="4 5" id="KW-0067">ATP-binding</keyword>
<dbReference type="Proteomes" id="UP001164459">
    <property type="component" value="Chromosome"/>
</dbReference>
<dbReference type="InterPro" id="IPR000719">
    <property type="entry name" value="Prot_kinase_dom"/>
</dbReference>
<evidence type="ECO:0000256" key="1">
    <source>
        <dbReference type="ARBA" id="ARBA00022679"/>
    </source>
</evidence>
<evidence type="ECO:0000259" key="7">
    <source>
        <dbReference type="PROSITE" id="PS50011"/>
    </source>
</evidence>
<feature type="domain" description="Protein kinase" evidence="7">
    <location>
        <begin position="65"/>
        <end position="345"/>
    </location>
</feature>
<evidence type="ECO:0000313" key="9">
    <source>
        <dbReference type="Proteomes" id="UP001164459"/>
    </source>
</evidence>
<accession>A0ABY7GWY5</accession>
<keyword evidence="3 8" id="KW-0418">Kinase</keyword>
<dbReference type="SMART" id="SM00220">
    <property type="entry name" value="S_TKc"/>
    <property type="match status" value="1"/>
</dbReference>
<evidence type="ECO:0000256" key="2">
    <source>
        <dbReference type="ARBA" id="ARBA00022741"/>
    </source>
</evidence>
<dbReference type="Gene3D" id="1.10.510.10">
    <property type="entry name" value="Transferase(Phosphotransferase) domain 1"/>
    <property type="match status" value="1"/>
</dbReference>
<evidence type="ECO:0000256" key="3">
    <source>
        <dbReference type="ARBA" id="ARBA00022777"/>
    </source>
</evidence>
<dbReference type="InterPro" id="IPR011009">
    <property type="entry name" value="Kinase-like_dom_sf"/>
</dbReference>
<dbReference type="Pfam" id="PF00069">
    <property type="entry name" value="Pkinase"/>
    <property type="match status" value="1"/>
</dbReference>
<evidence type="ECO:0000256" key="5">
    <source>
        <dbReference type="PROSITE-ProRule" id="PRU10141"/>
    </source>
</evidence>
<dbReference type="CDD" id="cd14014">
    <property type="entry name" value="STKc_PknB_like"/>
    <property type="match status" value="1"/>
</dbReference>
<dbReference type="PROSITE" id="PS50011">
    <property type="entry name" value="PROTEIN_KINASE_DOM"/>
    <property type="match status" value="1"/>
</dbReference>
<dbReference type="InterPro" id="IPR017441">
    <property type="entry name" value="Protein_kinase_ATP_BS"/>
</dbReference>
<name>A0ABY7GWY5_9BACT</name>
<dbReference type="PANTHER" id="PTHR43289:SF6">
    <property type="entry name" value="SERINE_THREONINE-PROTEIN KINASE NEKL-3"/>
    <property type="match status" value="1"/>
</dbReference>
<dbReference type="Gene3D" id="3.30.200.20">
    <property type="entry name" value="Phosphorylase Kinase, domain 1"/>
    <property type="match status" value="1"/>
</dbReference>
<sequence>MCGEQTRSRTASAFGRLRYSVAPSPSTRGSMVIDSSSATRSVTGPVDAEEIREREASPMARLGRYLVFGLLGRGGMGVVHAAFDERLRRRVAIKQTDRRSVDALSWHRSLREAQALARLAHPNVVAVYEAFELDDKLCIVMEFVVGQTLRQWLAEVRPSVDAVLAALVQVGRGIAAAHSAGIVHRDLKPDNIMIGADGRARLIDFGLARVLDERQEALEFAVARADDRTGSGVTRSGAVVGTPGYMAPEQELGGMVDERSDLFSYCVLAFEALHGAHPHGSRGERERRAALLEGRIVELGGSEVPAWLDAVLRRGLAVEPNHRWPSMEAVLDALDDPRERRRRFL</sequence>
<protein>
    <submittedName>
        <fullName evidence="8">Serine/threonine-protein kinase</fullName>
    </submittedName>
</protein>
<keyword evidence="2 5" id="KW-0547">Nucleotide-binding</keyword>
<keyword evidence="1" id="KW-0808">Transferase</keyword>
<dbReference type="EMBL" id="CP114040">
    <property type="protein sequence ID" value="WAS91498.1"/>
    <property type="molecule type" value="Genomic_DNA"/>
</dbReference>
<evidence type="ECO:0000256" key="6">
    <source>
        <dbReference type="SAM" id="MobiDB-lite"/>
    </source>
</evidence>
<feature type="region of interest" description="Disordered" evidence="6">
    <location>
        <begin position="23"/>
        <end position="47"/>
    </location>
</feature>
<dbReference type="GO" id="GO:0016301">
    <property type="term" value="F:kinase activity"/>
    <property type="evidence" value="ECO:0007669"/>
    <property type="project" value="UniProtKB-KW"/>
</dbReference>
<feature type="compositionally biased region" description="Polar residues" evidence="6">
    <location>
        <begin position="23"/>
        <end position="42"/>
    </location>
</feature>
<gene>
    <name evidence="8" type="ORF">O0S08_35390</name>
</gene>
<evidence type="ECO:0000313" key="8">
    <source>
        <dbReference type="EMBL" id="WAS91498.1"/>
    </source>
</evidence>
<keyword evidence="9" id="KW-1185">Reference proteome</keyword>